<reference evidence="5" key="1">
    <citation type="submission" date="2021-01" db="EMBL/GenBank/DDBJ databases">
        <authorList>
            <person name="Corre E."/>
            <person name="Pelletier E."/>
            <person name="Niang G."/>
            <person name="Scheremetjew M."/>
            <person name="Finn R."/>
            <person name="Kale V."/>
            <person name="Holt S."/>
            <person name="Cochrane G."/>
            <person name="Meng A."/>
            <person name="Brown T."/>
            <person name="Cohen L."/>
        </authorList>
    </citation>
    <scope>NUCLEOTIDE SEQUENCE</scope>
    <source>
        <strain evidence="5">CCMP3105</strain>
    </source>
</reference>
<dbReference type="PROSITE" id="PS50088">
    <property type="entry name" value="ANK_REPEAT"/>
    <property type="match status" value="8"/>
</dbReference>
<dbReference type="Gene3D" id="1.25.40.20">
    <property type="entry name" value="Ankyrin repeat-containing domain"/>
    <property type="match status" value="3"/>
</dbReference>
<dbReference type="Pfam" id="PF12796">
    <property type="entry name" value="Ank_2"/>
    <property type="match status" value="3"/>
</dbReference>
<dbReference type="InterPro" id="IPR002110">
    <property type="entry name" value="Ankyrin_rpt"/>
</dbReference>
<dbReference type="AlphaFoldDB" id="A0A7S4QZA2"/>
<feature type="repeat" description="ANK" evidence="3">
    <location>
        <begin position="372"/>
        <end position="400"/>
    </location>
</feature>
<evidence type="ECO:0000256" key="3">
    <source>
        <dbReference type="PROSITE-ProRule" id="PRU00023"/>
    </source>
</evidence>
<gene>
    <name evidence="5" type="ORF">AMON00008_LOCUS27859</name>
</gene>
<dbReference type="PANTHER" id="PTHR24198">
    <property type="entry name" value="ANKYRIN REPEAT AND PROTEIN KINASE DOMAIN-CONTAINING PROTEIN"/>
    <property type="match status" value="1"/>
</dbReference>
<protein>
    <recommendedName>
        <fullName evidence="4">Ubiquitin-like domain-containing protein</fullName>
    </recommendedName>
</protein>
<feature type="repeat" description="ANK" evidence="3">
    <location>
        <begin position="570"/>
        <end position="602"/>
    </location>
</feature>
<evidence type="ECO:0000256" key="2">
    <source>
        <dbReference type="ARBA" id="ARBA00023043"/>
    </source>
</evidence>
<accession>A0A7S4QZA2</accession>
<dbReference type="InterPro" id="IPR029071">
    <property type="entry name" value="Ubiquitin-like_domsf"/>
</dbReference>
<feature type="repeat" description="ANK" evidence="3">
    <location>
        <begin position="504"/>
        <end position="531"/>
    </location>
</feature>
<feature type="repeat" description="ANK" evidence="3">
    <location>
        <begin position="339"/>
        <end position="371"/>
    </location>
</feature>
<dbReference type="CDD" id="cd17039">
    <property type="entry name" value="Ubl_ubiquitin_like"/>
    <property type="match status" value="1"/>
</dbReference>
<dbReference type="PROSITE" id="PS50053">
    <property type="entry name" value="UBIQUITIN_2"/>
    <property type="match status" value="1"/>
</dbReference>
<proteinExistence type="predicted"/>
<feature type="repeat" description="ANK" evidence="3">
    <location>
        <begin position="405"/>
        <end position="437"/>
    </location>
</feature>
<evidence type="ECO:0000256" key="1">
    <source>
        <dbReference type="ARBA" id="ARBA00022737"/>
    </source>
</evidence>
<dbReference type="SMART" id="SM00248">
    <property type="entry name" value="ANK"/>
    <property type="match status" value="11"/>
</dbReference>
<organism evidence="5">
    <name type="scientific">Alexandrium monilatum</name>
    <dbReference type="NCBI Taxonomy" id="311494"/>
    <lineage>
        <taxon>Eukaryota</taxon>
        <taxon>Sar</taxon>
        <taxon>Alveolata</taxon>
        <taxon>Dinophyceae</taxon>
        <taxon>Gonyaulacales</taxon>
        <taxon>Pyrocystaceae</taxon>
        <taxon>Alexandrium</taxon>
    </lineage>
</organism>
<feature type="repeat" description="ANK" evidence="3">
    <location>
        <begin position="603"/>
        <end position="635"/>
    </location>
</feature>
<evidence type="ECO:0000313" key="5">
    <source>
        <dbReference type="EMBL" id="CAE4598520.1"/>
    </source>
</evidence>
<dbReference type="InterPro" id="IPR036770">
    <property type="entry name" value="Ankyrin_rpt-contain_sf"/>
</dbReference>
<keyword evidence="1" id="KW-0677">Repeat</keyword>
<evidence type="ECO:0000259" key="4">
    <source>
        <dbReference type="PROSITE" id="PS50053"/>
    </source>
</evidence>
<dbReference type="PROSITE" id="PS50297">
    <property type="entry name" value="ANK_REP_REGION"/>
    <property type="match status" value="8"/>
</dbReference>
<feature type="domain" description="Ubiquitin-like" evidence="4">
    <location>
        <begin position="193"/>
        <end position="248"/>
    </location>
</feature>
<feature type="repeat" description="ANK" evidence="3">
    <location>
        <begin position="471"/>
        <end position="503"/>
    </location>
</feature>
<dbReference type="EMBL" id="HBNR01040200">
    <property type="protein sequence ID" value="CAE4598520.1"/>
    <property type="molecule type" value="Transcribed_RNA"/>
</dbReference>
<dbReference type="InterPro" id="IPR000626">
    <property type="entry name" value="Ubiquitin-like_dom"/>
</dbReference>
<dbReference type="SUPFAM" id="SSF54236">
    <property type="entry name" value="Ubiquitin-like"/>
    <property type="match status" value="1"/>
</dbReference>
<name>A0A7S4QZA2_9DINO</name>
<feature type="repeat" description="ANK" evidence="3">
    <location>
        <begin position="537"/>
        <end position="569"/>
    </location>
</feature>
<dbReference type="PANTHER" id="PTHR24198:SF194">
    <property type="entry name" value="INVERSIN-A"/>
    <property type="match status" value="1"/>
</dbReference>
<dbReference type="SUPFAM" id="SSF48403">
    <property type="entry name" value="Ankyrin repeat"/>
    <property type="match status" value="1"/>
</dbReference>
<sequence>MQNAAQSVEAVVPQAADAGPHTLPGWTRLCYSELTSGGLPLNWDWSQEEVRALAQRARRVRIQSRGSPEEAVVSRPGAYPIENIREGNPIGFGRELGEGEIGLFWESPSALLLARLLHVGDCWRDHGHKEEVCRLETNVYWAACNGQGLHWHGSVHGGHLPPTCSWNNNDDTDLELYVDAEVDSDALGREAQVDVLVRDLSGTEVATLRVPVHETIGQLKKRLCGRCADSVYTQRLMHSSKDSALEDSLHMRKLPQPAELQLVRLQLDSQLGEQLLVPAFNGDVRTVEKMLRNCASPNEANNDGMTPLMMASQSGRPGHVQVVRSLCAAGAAKERKTVAGATALWLAAAIGHLEVVRFLVHEGADRTAAFENGANPLHVAAHHGHLEVVRFLCVAGEDLDGAMLDGGTSLQRASQSGHAKVVEFLCEAGADKDRADSAGWTALLLATHGGQLHIVRLLCTARADKEKTFRDGSTPLMMAATMGQREVLEYLCSDGAEKDAQRWDGATSLHMAAKVGHVDVVRRLCEAGADMGRALLNGMTPIFLASTHGHLEVAQVLHEAGAAVDVRTEAGATPLLLAAAGGHVELVRWLAQVGVPVDAAQLDGRTPLLMASEAGHLAVVRQLCEAGSNRDLADLNGWTPLLRATHSQRSEVAQWLRDAGAAEAPGLTRYLADNTELQQASPGLGFRCSKDLEDRAGDGAVAAWGATVIGADEGDGWLKVGSRYLPMVLQGIQVLAPIDLGG</sequence>
<dbReference type="Pfam" id="PF00023">
    <property type="entry name" value="Ank"/>
    <property type="match status" value="3"/>
</dbReference>
<dbReference type="PRINTS" id="PR01415">
    <property type="entry name" value="ANKYRIN"/>
</dbReference>
<keyword evidence="2 3" id="KW-0040">ANK repeat</keyword>